<sequence length="67" mass="7433">MDTDGFYVCLDCNFKSMEMDDWIQHRSKHQEGADTVVTSSRESTTVGSSVIGSELLLLAQRGHGELL</sequence>
<accession>A0A9D4HYU7</accession>
<gene>
    <name evidence="1" type="ORF">DPMN_044346</name>
</gene>
<proteinExistence type="predicted"/>
<organism evidence="1 2">
    <name type="scientific">Dreissena polymorpha</name>
    <name type="common">Zebra mussel</name>
    <name type="synonym">Mytilus polymorpha</name>
    <dbReference type="NCBI Taxonomy" id="45954"/>
    <lineage>
        <taxon>Eukaryota</taxon>
        <taxon>Metazoa</taxon>
        <taxon>Spiralia</taxon>
        <taxon>Lophotrochozoa</taxon>
        <taxon>Mollusca</taxon>
        <taxon>Bivalvia</taxon>
        <taxon>Autobranchia</taxon>
        <taxon>Heteroconchia</taxon>
        <taxon>Euheterodonta</taxon>
        <taxon>Imparidentia</taxon>
        <taxon>Neoheterodontei</taxon>
        <taxon>Myida</taxon>
        <taxon>Dreissenoidea</taxon>
        <taxon>Dreissenidae</taxon>
        <taxon>Dreissena</taxon>
    </lineage>
</organism>
<evidence type="ECO:0008006" key="3">
    <source>
        <dbReference type="Google" id="ProtNLM"/>
    </source>
</evidence>
<evidence type="ECO:0000313" key="2">
    <source>
        <dbReference type="Proteomes" id="UP000828390"/>
    </source>
</evidence>
<reference evidence="1" key="2">
    <citation type="submission" date="2020-11" db="EMBL/GenBank/DDBJ databases">
        <authorList>
            <person name="McCartney M.A."/>
            <person name="Auch B."/>
            <person name="Kono T."/>
            <person name="Mallez S."/>
            <person name="Becker A."/>
            <person name="Gohl D.M."/>
            <person name="Silverstein K.A.T."/>
            <person name="Koren S."/>
            <person name="Bechman K.B."/>
            <person name="Herman A."/>
            <person name="Abrahante J.E."/>
            <person name="Garbe J."/>
        </authorList>
    </citation>
    <scope>NUCLEOTIDE SEQUENCE</scope>
    <source>
        <strain evidence="1">Duluth1</strain>
        <tissue evidence="1">Whole animal</tissue>
    </source>
</reference>
<dbReference type="EMBL" id="JAIWYP010000011">
    <property type="protein sequence ID" value="KAH3737752.1"/>
    <property type="molecule type" value="Genomic_DNA"/>
</dbReference>
<reference evidence="1" key="1">
    <citation type="journal article" date="2019" name="bioRxiv">
        <title>The Genome of the Zebra Mussel, Dreissena polymorpha: A Resource for Invasive Species Research.</title>
        <authorList>
            <person name="McCartney M.A."/>
            <person name="Auch B."/>
            <person name="Kono T."/>
            <person name="Mallez S."/>
            <person name="Zhang Y."/>
            <person name="Obille A."/>
            <person name="Becker A."/>
            <person name="Abrahante J.E."/>
            <person name="Garbe J."/>
            <person name="Badalamenti J.P."/>
            <person name="Herman A."/>
            <person name="Mangelson H."/>
            <person name="Liachko I."/>
            <person name="Sullivan S."/>
            <person name="Sone E.D."/>
            <person name="Koren S."/>
            <person name="Silverstein K.A.T."/>
            <person name="Beckman K.B."/>
            <person name="Gohl D.M."/>
        </authorList>
    </citation>
    <scope>NUCLEOTIDE SEQUENCE</scope>
    <source>
        <strain evidence="1">Duluth1</strain>
        <tissue evidence="1">Whole animal</tissue>
    </source>
</reference>
<protein>
    <recommendedName>
        <fullName evidence="3">C2H2-type domain-containing protein</fullName>
    </recommendedName>
</protein>
<comment type="caution">
    <text evidence="1">The sequence shown here is derived from an EMBL/GenBank/DDBJ whole genome shotgun (WGS) entry which is preliminary data.</text>
</comment>
<keyword evidence="2" id="KW-1185">Reference proteome</keyword>
<dbReference type="Proteomes" id="UP000828390">
    <property type="component" value="Unassembled WGS sequence"/>
</dbReference>
<name>A0A9D4HYU7_DREPO</name>
<dbReference type="AlphaFoldDB" id="A0A9D4HYU7"/>
<evidence type="ECO:0000313" key="1">
    <source>
        <dbReference type="EMBL" id="KAH3737752.1"/>
    </source>
</evidence>